<sequence length="490" mass="56548">MVDNYVPLLFQSLDSFETEDTRFLKVKIWLMHLGENLNGSYFNKEAVQAAIPSLANTPILSYIEENSDGDIDFSDHRMVLIKEAGHFKVKYIGQAIGLIPESNNAKFEKRVCDDGIEREFLTCEGLVWQKWDDPIEIFNRNSVKSQSMELHDDFEGEWIDEVFHFTKFSFFGACALGTDVLPAMQSATIETQFSEDKMFKGIQEKMELFKSFNTDKGGIKTLDKTELLKQFSVTKEELDANGINFEALSYEELNQKLKTAYKVDSSFSLSANQLEAELKRALSEEKFVKTYSWGESEERIRYYYADQKDDEVFAFDNKEDGLLYGFKFSISEDKVTIDFSTKHRKKFEIVDFIEGNESKFSVVPVEKLKDELEAKEKEVEHTYASVKEENEALKQFKADTLSSQRKEKEKELYEKFNLELSEDDINSVKAISEGLSIQQIEEKLFTLLGKKKANFSSSKKEKDTTVKIPFNKENDDTQLVYGGLFEKFSN</sequence>
<dbReference type="HOGENOM" id="CLU_556277_0_0_9"/>
<dbReference type="KEGG" id="bqy:MUS_1965"/>
<organism evidence="1 2">
    <name type="scientific">Bacillus amyloliquefaciens (strain Y2)</name>
    <name type="common">Bacillus amyloliquefaciens subsp. plantarum (strain B9601-Y2)</name>
    <dbReference type="NCBI Taxonomy" id="1155777"/>
    <lineage>
        <taxon>Bacteria</taxon>
        <taxon>Bacillati</taxon>
        <taxon>Bacillota</taxon>
        <taxon>Bacilli</taxon>
        <taxon>Bacillales</taxon>
        <taxon>Bacillaceae</taxon>
        <taxon>Bacillus</taxon>
        <taxon>Bacillus amyloliquefaciens group</taxon>
    </lineage>
</organism>
<proteinExistence type="predicted"/>
<dbReference type="AlphaFoldDB" id="I2C5L0"/>
<evidence type="ECO:0000313" key="2">
    <source>
        <dbReference type="Proteomes" id="UP000002878"/>
    </source>
</evidence>
<name>I2C5L0_BACAY</name>
<protein>
    <submittedName>
        <fullName evidence="1">Phage protein</fullName>
    </submittedName>
</protein>
<dbReference type="PATRIC" id="fig|1126211.3.peg.1862"/>
<dbReference type="RefSeq" id="WP_014721224.1">
    <property type="nucleotide sequence ID" value="NC_017061.1"/>
</dbReference>
<evidence type="ECO:0000313" key="1">
    <source>
        <dbReference type="EMBL" id="AFJ61934.1"/>
    </source>
</evidence>
<reference evidence="1 2" key="1">
    <citation type="journal article" date="2012" name="J. Biotechnol.">
        <title>Genome sequence of the plant growth promoting strain Bacillus amyloliquefaciens subsp. plantarum B9601-Y2 and expression of mersacidin and other secondary metabolites.</title>
        <authorList>
            <person name="He P."/>
            <person name="Hao K."/>
            <person name="Blom J."/>
            <person name="Ruckert C."/>
            <person name="Vater J."/>
            <person name="Mao Z."/>
            <person name="Wu Y."/>
            <person name="Hou M."/>
            <person name="He P."/>
            <person name="He Y."/>
            <person name="Borriss R."/>
        </authorList>
    </citation>
    <scope>NUCLEOTIDE SEQUENCE [LARGE SCALE GENOMIC DNA]</scope>
    <source>
        <strain evidence="1">Y2</strain>
    </source>
</reference>
<dbReference type="Proteomes" id="UP000002878">
    <property type="component" value="Chromosome"/>
</dbReference>
<dbReference type="EMBL" id="CP003332">
    <property type="protein sequence ID" value="AFJ61934.1"/>
    <property type="molecule type" value="Genomic_DNA"/>
</dbReference>
<accession>I2C5L0</accession>
<gene>
    <name evidence="1" type="ORF">MUS_1965</name>
</gene>